<dbReference type="AlphaFoldDB" id="A0A3N0ECI3"/>
<reference evidence="2 3" key="1">
    <citation type="submission" date="2018-11" db="EMBL/GenBank/DDBJ databases">
        <title>The genome draft of YIM 96095.</title>
        <authorList>
            <person name="Tang S.-K."/>
            <person name="Chunyu W.-X."/>
            <person name="Feng Y.-Z."/>
        </authorList>
    </citation>
    <scope>NUCLEOTIDE SEQUENCE [LARGE SCALE GENOMIC DNA]</scope>
    <source>
        <strain evidence="2 3">YIM 96095</strain>
    </source>
</reference>
<name>A0A3N0ECI3_9ACTN</name>
<evidence type="ECO:0000313" key="3">
    <source>
        <dbReference type="Proteomes" id="UP000269198"/>
    </source>
</evidence>
<proteinExistence type="predicted"/>
<organism evidence="2 3">
    <name type="scientific">Halostreptopolyspora alba</name>
    <dbReference type="NCBI Taxonomy" id="2487137"/>
    <lineage>
        <taxon>Bacteria</taxon>
        <taxon>Bacillati</taxon>
        <taxon>Actinomycetota</taxon>
        <taxon>Actinomycetes</taxon>
        <taxon>Streptosporangiales</taxon>
        <taxon>Nocardiopsidaceae</taxon>
        <taxon>Halostreptopolyspora</taxon>
    </lineage>
</organism>
<evidence type="ECO:0000259" key="1">
    <source>
        <dbReference type="Pfam" id="PF04149"/>
    </source>
</evidence>
<dbReference type="EMBL" id="RJMB01000006">
    <property type="protein sequence ID" value="RNL85469.1"/>
    <property type="molecule type" value="Genomic_DNA"/>
</dbReference>
<dbReference type="OrthoDB" id="4570646at2"/>
<accession>A0A3N0ECI3</accession>
<dbReference type="Proteomes" id="UP000269198">
    <property type="component" value="Unassembled WGS sequence"/>
</dbReference>
<keyword evidence="3" id="KW-1185">Reference proteome</keyword>
<comment type="caution">
    <text evidence="2">The sequence shown here is derived from an EMBL/GenBank/DDBJ whole genome shotgun (WGS) entry which is preliminary data.</text>
</comment>
<feature type="domain" description="DUF397" evidence="1">
    <location>
        <begin position="10"/>
        <end position="61"/>
    </location>
</feature>
<gene>
    <name evidence="2" type="ORF">EFW17_08275</name>
</gene>
<dbReference type="Pfam" id="PF04149">
    <property type="entry name" value="DUF397"/>
    <property type="match status" value="1"/>
</dbReference>
<protein>
    <submittedName>
        <fullName evidence="2">DUF397 domain-containing protein</fullName>
    </submittedName>
</protein>
<dbReference type="RefSeq" id="WP_123200727.1">
    <property type="nucleotide sequence ID" value="NZ_RJMB01000006.1"/>
</dbReference>
<sequence>MAEQEAVRPRWYKSSYSGTSGGACVEVAELPGAIWVRDSTAPRDVVLRFPSTSWAAFVTAVAHERL</sequence>
<dbReference type="InterPro" id="IPR007278">
    <property type="entry name" value="DUF397"/>
</dbReference>
<evidence type="ECO:0000313" key="2">
    <source>
        <dbReference type="EMBL" id="RNL85469.1"/>
    </source>
</evidence>